<feature type="coiled-coil region" evidence="4">
    <location>
        <begin position="162"/>
        <end position="189"/>
    </location>
</feature>
<dbReference type="InterPro" id="IPR044946">
    <property type="entry name" value="Restrct_endonuc_typeI_TRD_sf"/>
</dbReference>
<evidence type="ECO:0000256" key="2">
    <source>
        <dbReference type="ARBA" id="ARBA00022747"/>
    </source>
</evidence>
<dbReference type="Gene3D" id="1.10.287.1120">
    <property type="entry name" value="Bipartite methylase S protein"/>
    <property type="match status" value="1"/>
</dbReference>
<reference evidence="6" key="1">
    <citation type="submission" date="2023-01" db="EMBL/GenBank/DDBJ databases">
        <title>Human gut microbiome strain richness.</title>
        <authorList>
            <person name="Chen-Liaw A."/>
        </authorList>
    </citation>
    <scope>NUCLEOTIDE SEQUENCE</scope>
    <source>
        <strain evidence="6">1001283st1_G1_1001283B150217_161031</strain>
    </source>
</reference>
<dbReference type="CDD" id="cd17273">
    <property type="entry name" value="RMtype1_S_EcoJA69PI-TRD1-CR1_like"/>
    <property type="match status" value="1"/>
</dbReference>
<dbReference type="InterPro" id="IPR000055">
    <property type="entry name" value="Restrct_endonuc_typeI_TRD"/>
</dbReference>
<comment type="caution">
    <text evidence="6">The sequence shown here is derived from an EMBL/GenBank/DDBJ whole genome shotgun (WGS) entry which is preliminary data.</text>
</comment>
<keyword evidence="2" id="KW-0680">Restriction system</keyword>
<comment type="similarity">
    <text evidence="1">Belongs to the type-I restriction system S methylase family.</text>
</comment>
<keyword evidence="6" id="KW-0540">Nuclease</keyword>
<dbReference type="SUPFAM" id="SSF116734">
    <property type="entry name" value="DNA methylase specificity domain"/>
    <property type="match status" value="2"/>
</dbReference>
<name>A0AAW6D584_9FIRM</name>
<dbReference type="GO" id="GO:0016787">
    <property type="term" value="F:hydrolase activity"/>
    <property type="evidence" value="ECO:0007669"/>
    <property type="project" value="UniProtKB-KW"/>
</dbReference>
<accession>A0AAW6D584</accession>
<sequence length="411" mass="45807">MAEWVERKISDIGTVIGGATPSTKKLENYENGKIAWITPKDLSAFSGRYIERGERNITEIGLKSCSTQLLPPNTVLFSSRAPIGYVAIAANEVCTNQGFKSVIPNENTAPLFLFYLLKYNKDKIEGMGSGTTFKEVSGNTMKNIVVNVPSDKKVQEKIATILGSIDDKIEENERINNNLEQQAQALFKKWFIDNPENVDWSAGTFRELIQSTLNGDWGKETPTGNNTEKVYCIRGADIPEVKAGNKGKMPTRYILPKNLANKKLEAGDIVVEISGGSPTQSTGRCTAITQSLLDRYDSSMVCTNFCKAIKPKNGYSLFVYYYWQYLYEKGVFFSYENGTTGIKNLDFTGFIETESIIVPPFDKVQVFDDYCKSIFSQIFANGKQSEQLVSLRDALLPKLMSGELDVSDIDL</sequence>
<dbReference type="PANTHER" id="PTHR30408:SF13">
    <property type="entry name" value="TYPE I RESTRICTION ENZYME HINDI SPECIFICITY SUBUNIT"/>
    <property type="match status" value="1"/>
</dbReference>
<protein>
    <submittedName>
        <fullName evidence="6">Restriction endonuclease subunit S</fullName>
        <ecNumber evidence="6">3.1.21.-</ecNumber>
    </submittedName>
</protein>
<gene>
    <name evidence="6" type="ORF">PNE09_12370</name>
</gene>
<evidence type="ECO:0000313" key="7">
    <source>
        <dbReference type="Proteomes" id="UP001210809"/>
    </source>
</evidence>
<evidence type="ECO:0000256" key="1">
    <source>
        <dbReference type="ARBA" id="ARBA00010923"/>
    </source>
</evidence>
<dbReference type="InterPro" id="IPR052021">
    <property type="entry name" value="Type-I_RS_S_subunit"/>
</dbReference>
<keyword evidence="4" id="KW-0175">Coiled coil</keyword>
<dbReference type="EMBL" id="JAQLXW010000024">
    <property type="protein sequence ID" value="MDB8004847.1"/>
    <property type="molecule type" value="Genomic_DNA"/>
</dbReference>
<dbReference type="GO" id="GO:0009307">
    <property type="term" value="P:DNA restriction-modification system"/>
    <property type="evidence" value="ECO:0007669"/>
    <property type="project" value="UniProtKB-KW"/>
</dbReference>
<evidence type="ECO:0000256" key="4">
    <source>
        <dbReference type="SAM" id="Coils"/>
    </source>
</evidence>
<dbReference type="Proteomes" id="UP001210809">
    <property type="component" value="Unassembled WGS sequence"/>
</dbReference>
<evidence type="ECO:0000259" key="5">
    <source>
        <dbReference type="Pfam" id="PF01420"/>
    </source>
</evidence>
<organism evidence="6 7">
    <name type="scientific">[Eubacterium] siraeum</name>
    <dbReference type="NCBI Taxonomy" id="39492"/>
    <lineage>
        <taxon>Bacteria</taxon>
        <taxon>Bacillati</taxon>
        <taxon>Bacillota</taxon>
        <taxon>Clostridia</taxon>
        <taxon>Eubacteriales</taxon>
        <taxon>Oscillospiraceae</taxon>
        <taxon>Oscillospiraceae incertae sedis</taxon>
    </lineage>
</organism>
<dbReference type="GO" id="GO:0003677">
    <property type="term" value="F:DNA binding"/>
    <property type="evidence" value="ECO:0007669"/>
    <property type="project" value="UniProtKB-KW"/>
</dbReference>
<dbReference type="PANTHER" id="PTHR30408">
    <property type="entry name" value="TYPE-1 RESTRICTION ENZYME ECOKI SPECIFICITY PROTEIN"/>
    <property type="match status" value="1"/>
</dbReference>
<dbReference type="Gene3D" id="3.90.220.20">
    <property type="entry name" value="DNA methylase specificity domains"/>
    <property type="match status" value="2"/>
</dbReference>
<keyword evidence="6" id="KW-0255">Endonuclease</keyword>
<feature type="domain" description="Type I restriction modification DNA specificity" evidence="5">
    <location>
        <begin position="2"/>
        <end position="181"/>
    </location>
</feature>
<evidence type="ECO:0000256" key="3">
    <source>
        <dbReference type="ARBA" id="ARBA00023125"/>
    </source>
</evidence>
<dbReference type="AlphaFoldDB" id="A0AAW6D584"/>
<dbReference type="EC" id="3.1.21.-" evidence="6"/>
<dbReference type="GO" id="GO:0004519">
    <property type="term" value="F:endonuclease activity"/>
    <property type="evidence" value="ECO:0007669"/>
    <property type="project" value="UniProtKB-KW"/>
</dbReference>
<evidence type="ECO:0000313" key="6">
    <source>
        <dbReference type="EMBL" id="MDB8004847.1"/>
    </source>
</evidence>
<proteinExistence type="inferred from homology"/>
<dbReference type="Pfam" id="PF01420">
    <property type="entry name" value="Methylase_S"/>
    <property type="match status" value="1"/>
</dbReference>
<keyword evidence="3" id="KW-0238">DNA-binding</keyword>
<keyword evidence="6" id="KW-0378">Hydrolase</keyword>